<gene>
    <name evidence="2" type="ORF">CYMTET_16486</name>
</gene>
<evidence type="ECO:0000256" key="1">
    <source>
        <dbReference type="SAM" id="MobiDB-lite"/>
    </source>
</evidence>
<accession>A0AAE0GCG6</accession>
<keyword evidence="3" id="KW-1185">Reference proteome</keyword>
<dbReference type="Proteomes" id="UP001190700">
    <property type="component" value="Unassembled WGS sequence"/>
</dbReference>
<protein>
    <submittedName>
        <fullName evidence="2">Uncharacterized protein</fullName>
    </submittedName>
</protein>
<sequence length="204" mass="21964">MEDANEAEEAEKFTACDFQATRSGLVSRSFPGEGNGPGPCARLRSLGLECKERHTMRARTAPAILGTSPWWVCAKADAKNLSEESREAAEFCMQEAKLAVYLLEGASRCRVTGRASGSGLAPTWGTAFSGLGGPPAQAWLAQVLGTWWSVQSGAREDVSGEINRVKEAKEHLPKRIAKGQSGHRAVYSSAGEQRRSTWRVPPAC</sequence>
<organism evidence="2 3">
    <name type="scientific">Cymbomonas tetramitiformis</name>
    <dbReference type="NCBI Taxonomy" id="36881"/>
    <lineage>
        <taxon>Eukaryota</taxon>
        <taxon>Viridiplantae</taxon>
        <taxon>Chlorophyta</taxon>
        <taxon>Pyramimonadophyceae</taxon>
        <taxon>Pyramimonadales</taxon>
        <taxon>Pyramimonadaceae</taxon>
        <taxon>Cymbomonas</taxon>
    </lineage>
</organism>
<dbReference type="EMBL" id="LGRX02007259">
    <property type="protein sequence ID" value="KAK3275378.1"/>
    <property type="molecule type" value="Genomic_DNA"/>
</dbReference>
<evidence type="ECO:0000313" key="3">
    <source>
        <dbReference type="Proteomes" id="UP001190700"/>
    </source>
</evidence>
<dbReference type="AlphaFoldDB" id="A0AAE0GCG6"/>
<evidence type="ECO:0000313" key="2">
    <source>
        <dbReference type="EMBL" id="KAK3275378.1"/>
    </source>
</evidence>
<name>A0AAE0GCG6_9CHLO</name>
<comment type="caution">
    <text evidence="2">The sequence shown here is derived from an EMBL/GenBank/DDBJ whole genome shotgun (WGS) entry which is preliminary data.</text>
</comment>
<proteinExistence type="predicted"/>
<reference evidence="2 3" key="1">
    <citation type="journal article" date="2015" name="Genome Biol. Evol.">
        <title>Comparative Genomics of a Bacterivorous Green Alga Reveals Evolutionary Causalities and Consequences of Phago-Mixotrophic Mode of Nutrition.</title>
        <authorList>
            <person name="Burns J.A."/>
            <person name="Paasch A."/>
            <person name="Narechania A."/>
            <person name="Kim E."/>
        </authorList>
    </citation>
    <scope>NUCLEOTIDE SEQUENCE [LARGE SCALE GENOMIC DNA]</scope>
    <source>
        <strain evidence="2 3">PLY_AMNH</strain>
    </source>
</reference>
<feature type="region of interest" description="Disordered" evidence="1">
    <location>
        <begin position="183"/>
        <end position="204"/>
    </location>
</feature>